<organism evidence="8 9">
    <name type="scientific">Thermobrachium celere DSM 8682</name>
    <dbReference type="NCBI Taxonomy" id="941824"/>
    <lineage>
        <taxon>Bacteria</taxon>
        <taxon>Bacillati</taxon>
        <taxon>Bacillota</taxon>
        <taxon>Clostridia</taxon>
        <taxon>Eubacteriales</taxon>
        <taxon>Clostridiaceae</taxon>
        <taxon>Thermobrachium</taxon>
    </lineage>
</organism>
<reference evidence="8" key="1">
    <citation type="submission" date="2013-03" db="EMBL/GenBank/DDBJ databases">
        <title>Draft genome sequence of the hydrogen-ethanol-producing anaerobic alkalithermophilic Caloramator celere.</title>
        <authorList>
            <person name="Ciranna A."/>
            <person name="Larjo A."/>
            <person name="Kivisto A."/>
            <person name="Santala V."/>
            <person name="Roos C."/>
            <person name="Karp M."/>
        </authorList>
    </citation>
    <scope>NUCLEOTIDE SEQUENCE [LARGE SCALE GENOMIC DNA]</scope>
    <source>
        <strain evidence="8">DSM 8682</strain>
    </source>
</reference>
<feature type="transmembrane region" description="Helical" evidence="7">
    <location>
        <begin position="85"/>
        <end position="110"/>
    </location>
</feature>
<feature type="transmembrane region" description="Helical" evidence="7">
    <location>
        <begin position="153"/>
        <end position="174"/>
    </location>
</feature>
<protein>
    <submittedName>
        <fullName evidence="8">Possible permease</fullName>
    </submittedName>
</protein>
<evidence type="ECO:0000256" key="4">
    <source>
        <dbReference type="ARBA" id="ARBA00022692"/>
    </source>
</evidence>
<comment type="subcellular location">
    <subcellularLocation>
        <location evidence="1">Cell membrane</location>
        <topology evidence="1">Multi-pass membrane protein</topology>
    </subcellularLocation>
</comment>
<evidence type="ECO:0000256" key="5">
    <source>
        <dbReference type="ARBA" id="ARBA00022989"/>
    </source>
</evidence>
<feature type="transmembrane region" description="Helical" evidence="7">
    <location>
        <begin position="12"/>
        <end position="34"/>
    </location>
</feature>
<dbReference type="OrthoDB" id="9810876at2"/>
<feature type="transmembrane region" description="Helical" evidence="7">
    <location>
        <begin position="244"/>
        <end position="265"/>
    </location>
</feature>
<feature type="transmembrane region" description="Helical" evidence="7">
    <location>
        <begin position="310"/>
        <end position="331"/>
    </location>
</feature>
<dbReference type="HOGENOM" id="CLU_039914_2_0_9"/>
<dbReference type="PANTHER" id="PTHR34184:SF4">
    <property type="entry name" value="UPF0718 PROTEIN YCGR"/>
    <property type="match status" value="1"/>
</dbReference>
<feature type="transmembrane region" description="Helical" evidence="7">
    <location>
        <begin position="122"/>
        <end position="146"/>
    </location>
</feature>
<keyword evidence="6 7" id="KW-0472">Membrane</keyword>
<dbReference type="GO" id="GO:0005886">
    <property type="term" value="C:plasma membrane"/>
    <property type="evidence" value="ECO:0007669"/>
    <property type="project" value="UniProtKB-SubCell"/>
</dbReference>
<evidence type="ECO:0000256" key="2">
    <source>
        <dbReference type="ARBA" id="ARBA00006386"/>
    </source>
</evidence>
<evidence type="ECO:0000256" key="1">
    <source>
        <dbReference type="ARBA" id="ARBA00004651"/>
    </source>
</evidence>
<feature type="transmembrane region" description="Helical" evidence="7">
    <location>
        <begin position="271"/>
        <end position="290"/>
    </location>
</feature>
<dbReference type="PANTHER" id="PTHR34184">
    <property type="entry name" value="UPF0718 PROTEIN YCGR"/>
    <property type="match status" value="1"/>
</dbReference>
<sequence length="332" mass="37394">MEHLNELKTSSILKFIFFGIIIMISLNILGIKFIKIDKDVFNSFSAIFISIILETIPFILLGSFVSAIIQVFVSEATIHKLIPKNKFFAIITASLLGFFIPICECGIIPVVRRLIKKGVPSYVAITFMLSCPIINPVVILSTYNAFYDKKYMLFLRIGFGLAVSLIIGLLLWYLEGDNKVVLETYNHHSCCCHHHKSKLYEIFDHTSHEFLDIGKFLIFGALISAIMQTANIKSLISIYSRDSFLSVVAMGIFAYVISLCSEADAFIARTFIQQFTVGSLVTFLILGPMIDIKNTLVLFSSFKKRFAVELILLIFLISILCGTFINTSFVLR</sequence>
<evidence type="ECO:0000313" key="9">
    <source>
        <dbReference type="Proteomes" id="UP000014923"/>
    </source>
</evidence>
<keyword evidence="5 7" id="KW-1133">Transmembrane helix</keyword>
<feature type="transmembrane region" description="Helical" evidence="7">
    <location>
        <begin position="213"/>
        <end position="232"/>
    </location>
</feature>
<dbReference type="EMBL" id="CAVN010000088">
    <property type="protein sequence ID" value="CDF57626.1"/>
    <property type="molecule type" value="Genomic_DNA"/>
</dbReference>
<comment type="similarity">
    <text evidence="2">Belongs to the UPF0718 family.</text>
</comment>
<gene>
    <name evidence="8" type="ORF">TCEL_01540</name>
</gene>
<feature type="transmembrane region" description="Helical" evidence="7">
    <location>
        <begin position="46"/>
        <end position="73"/>
    </location>
</feature>
<keyword evidence="4 7" id="KW-0812">Transmembrane</keyword>
<dbReference type="Pfam" id="PF03773">
    <property type="entry name" value="ArsP_1"/>
    <property type="match status" value="1"/>
</dbReference>
<keyword evidence="3" id="KW-1003">Cell membrane</keyword>
<dbReference type="eggNOG" id="COG0701">
    <property type="taxonomic scope" value="Bacteria"/>
</dbReference>
<dbReference type="InterPro" id="IPR052923">
    <property type="entry name" value="UPF0718"/>
</dbReference>
<dbReference type="Proteomes" id="UP000014923">
    <property type="component" value="Unassembled WGS sequence"/>
</dbReference>
<keyword evidence="9" id="KW-1185">Reference proteome</keyword>
<dbReference type="InterPro" id="IPR005524">
    <property type="entry name" value="DUF318"/>
</dbReference>
<comment type="caution">
    <text evidence="8">The sequence shown here is derived from an EMBL/GenBank/DDBJ whole genome shotgun (WGS) entry which is preliminary data.</text>
</comment>
<proteinExistence type="inferred from homology"/>
<name>R7RQK3_9CLOT</name>
<dbReference type="RefSeq" id="WP_018660948.1">
    <property type="nucleotide sequence ID" value="NZ_HF952018.1"/>
</dbReference>
<evidence type="ECO:0000256" key="6">
    <source>
        <dbReference type="ARBA" id="ARBA00023136"/>
    </source>
</evidence>
<dbReference type="AlphaFoldDB" id="R7RQK3"/>
<evidence type="ECO:0000256" key="3">
    <source>
        <dbReference type="ARBA" id="ARBA00022475"/>
    </source>
</evidence>
<evidence type="ECO:0000313" key="8">
    <source>
        <dbReference type="EMBL" id="CDF57626.1"/>
    </source>
</evidence>
<evidence type="ECO:0000256" key="7">
    <source>
        <dbReference type="SAM" id="Phobius"/>
    </source>
</evidence>
<accession>R7RQK3</accession>